<protein>
    <submittedName>
        <fullName evidence="1">Uncharacterized protein</fullName>
    </submittedName>
</protein>
<sequence length="198" mass="21691">NVELERMINSMKAIVDTLRTEHSCDVHFAHIKGSSNKRADFLSRALSSVPQIDPLGNMALKKRQTEPNDIAMVVMSPCGELTVSDNINDHYRGLGRIPLKDAHSHDTADMNSNEDVICVIADDNTTQAEKTTVDFDSLDGIGDLSELDIVQHVREALADQEYTKKKSIFGITIFDILNELGVIHSTASISPGAKAFVA</sequence>
<evidence type="ECO:0000313" key="1">
    <source>
        <dbReference type="EMBL" id="KAF4647069.1"/>
    </source>
</evidence>
<dbReference type="AlphaFoldDB" id="A0A7J6KK64"/>
<organism evidence="1 2">
    <name type="scientific">Perkinsus chesapeaki</name>
    <name type="common">Clam parasite</name>
    <name type="synonym">Perkinsus andrewsi</name>
    <dbReference type="NCBI Taxonomy" id="330153"/>
    <lineage>
        <taxon>Eukaryota</taxon>
        <taxon>Sar</taxon>
        <taxon>Alveolata</taxon>
        <taxon>Perkinsozoa</taxon>
        <taxon>Perkinsea</taxon>
        <taxon>Perkinsida</taxon>
        <taxon>Perkinsidae</taxon>
        <taxon>Perkinsus</taxon>
    </lineage>
</organism>
<reference evidence="1 2" key="1">
    <citation type="submission" date="2020-04" db="EMBL/GenBank/DDBJ databases">
        <title>Perkinsus chesapeaki whole genome sequence.</title>
        <authorList>
            <person name="Bogema D.R."/>
        </authorList>
    </citation>
    <scope>NUCLEOTIDE SEQUENCE [LARGE SCALE GENOMIC DNA]</scope>
    <source>
        <strain evidence="1">ATCC PRA-425</strain>
    </source>
</reference>
<accession>A0A7J6KK64</accession>
<feature type="non-terminal residue" evidence="1">
    <location>
        <position position="1"/>
    </location>
</feature>
<dbReference type="EMBL" id="JAAPAO010002875">
    <property type="protein sequence ID" value="KAF4647069.1"/>
    <property type="molecule type" value="Genomic_DNA"/>
</dbReference>
<name>A0A7J6KK64_PERCH</name>
<feature type="non-terminal residue" evidence="1">
    <location>
        <position position="198"/>
    </location>
</feature>
<gene>
    <name evidence="1" type="ORF">FOL47_005130</name>
</gene>
<proteinExistence type="predicted"/>
<dbReference type="Proteomes" id="UP000591131">
    <property type="component" value="Unassembled WGS sequence"/>
</dbReference>
<evidence type="ECO:0000313" key="2">
    <source>
        <dbReference type="Proteomes" id="UP000591131"/>
    </source>
</evidence>
<keyword evidence="2" id="KW-1185">Reference proteome</keyword>
<comment type="caution">
    <text evidence="1">The sequence shown here is derived from an EMBL/GenBank/DDBJ whole genome shotgun (WGS) entry which is preliminary data.</text>
</comment>